<dbReference type="NCBIfam" id="NF002805">
    <property type="entry name" value="PRK02947.1"/>
    <property type="match status" value="1"/>
</dbReference>
<sequence>MIAAAPDLLAESTDRLERLAAAAEAGAYDPAIDLMVTALDAGGVIQAFGTGHSQAFAMEMAGRAGGLIPTNGIALRDVVLFGGREPAALYGSELERDETVVAELLRVTRIGEPDVFVIASNSGVNSSVVGLAQAVKGRGHKVIAVTSLEHTNSVEPQHPSGLRLAEIADVVIDNLAPRGDTTLTVADGVGVGAVSSITGAFIAQLLTIGVAQRLADAGGMPPVYLSANVPGGDEHNQALQHLYRGRIRWSV</sequence>
<dbReference type="PANTHER" id="PTHR30390">
    <property type="entry name" value="SEDOHEPTULOSE 7-PHOSPHATE ISOMERASE / DNAA INITIATOR-ASSOCIATING FACTOR FOR REPLICATION INITIATION"/>
    <property type="match status" value="1"/>
</dbReference>
<evidence type="ECO:0000313" key="3">
    <source>
        <dbReference type="Proteomes" id="UP000504882"/>
    </source>
</evidence>
<gene>
    <name evidence="2" type="ORF">EXU48_18370</name>
</gene>
<feature type="domain" description="SIS" evidence="1">
    <location>
        <begin position="35"/>
        <end position="225"/>
    </location>
</feature>
<dbReference type="InterPro" id="IPR050099">
    <property type="entry name" value="SIS_GmhA/DiaA_subfam"/>
</dbReference>
<dbReference type="GO" id="GO:0016853">
    <property type="term" value="F:isomerase activity"/>
    <property type="evidence" value="ECO:0007669"/>
    <property type="project" value="UniProtKB-KW"/>
</dbReference>
<evidence type="ECO:0000313" key="2">
    <source>
        <dbReference type="EMBL" id="TDE90414.1"/>
    </source>
</evidence>
<dbReference type="SUPFAM" id="SSF53697">
    <property type="entry name" value="SIS domain"/>
    <property type="match status" value="1"/>
</dbReference>
<keyword evidence="3" id="KW-1185">Reference proteome</keyword>
<dbReference type="InterPro" id="IPR035472">
    <property type="entry name" value="RpiR-like_SIS"/>
</dbReference>
<accession>A0ABY2DZU2</accession>
<proteinExistence type="predicted"/>
<dbReference type="RefSeq" id="WP_133109129.1">
    <property type="nucleotide sequence ID" value="NZ_SMNA01000009.1"/>
</dbReference>
<dbReference type="Proteomes" id="UP000504882">
    <property type="component" value="Unassembled WGS sequence"/>
</dbReference>
<dbReference type="InterPro" id="IPR046348">
    <property type="entry name" value="SIS_dom_sf"/>
</dbReference>
<name>A0ABY2DZU2_9MICO</name>
<dbReference type="PROSITE" id="PS51464">
    <property type="entry name" value="SIS"/>
    <property type="match status" value="1"/>
</dbReference>
<dbReference type="PANTHER" id="PTHR30390:SF7">
    <property type="entry name" value="PHOSPHOHEPTOSE ISOMERASE"/>
    <property type="match status" value="1"/>
</dbReference>
<dbReference type="InterPro" id="IPR001347">
    <property type="entry name" value="SIS_dom"/>
</dbReference>
<evidence type="ECO:0000259" key="1">
    <source>
        <dbReference type="PROSITE" id="PS51464"/>
    </source>
</evidence>
<protein>
    <submittedName>
        <fullName evidence="2">Sugar isomerase domain-containing protein</fullName>
    </submittedName>
</protein>
<organism evidence="2 3">
    <name type="scientific">Occultella glacieicola</name>
    <dbReference type="NCBI Taxonomy" id="2518684"/>
    <lineage>
        <taxon>Bacteria</taxon>
        <taxon>Bacillati</taxon>
        <taxon>Actinomycetota</taxon>
        <taxon>Actinomycetes</taxon>
        <taxon>Micrococcales</taxon>
        <taxon>Ruaniaceae</taxon>
        <taxon>Occultella</taxon>
    </lineage>
</organism>
<dbReference type="Gene3D" id="3.40.50.10490">
    <property type="entry name" value="Glucose-6-phosphate isomerase like protein, domain 1"/>
    <property type="match status" value="1"/>
</dbReference>
<comment type="caution">
    <text evidence="2">The sequence shown here is derived from an EMBL/GenBank/DDBJ whole genome shotgun (WGS) entry which is preliminary data.</text>
</comment>
<dbReference type="CDD" id="cd05013">
    <property type="entry name" value="SIS_RpiR"/>
    <property type="match status" value="1"/>
</dbReference>
<keyword evidence="2" id="KW-0413">Isomerase</keyword>
<dbReference type="EMBL" id="SMNA01000009">
    <property type="protein sequence ID" value="TDE90414.1"/>
    <property type="molecule type" value="Genomic_DNA"/>
</dbReference>
<dbReference type="Pfam" id="PF13580">
    <property type="entry name" value="SIS_2"/>
    <property type="match status" value="1"/>
</dbReference>
<reference evidence="2 3" key="1">
    <citation type="submission" date="2019-03" db="EMBL/GenBank/DDBJ databases">
        <title>Genomic features of bacteria from cold environments.</title>
        <authorList>
            <person name="Shen L."/>
        </authorList>
    </citation>
    <scope>NUCLEOTIDE SEQUENCE [LARGE SCALE GENOMIC DNA]</scope>
    <source>
        <strain evidence="3">T3246-1</strain>
    </source>
</reference>